<dbReference type="PANTHER" id="PTHR46112:SF8">
    <property type="entry name" value="CYTOPLASMIC PEPTIDASE PEPQ-RELATED"/>
    <property type="match status" value="1"/>
</dbReference>
<dbReference type="EMBL" id="ANAH02000015">
    <property type="protein sequence ID" value="EPX59775.1"/>
    <property type="molecule type" value="Genomic_DNA"/>
</dbReference>
<feature type="domain" description="Peptidase M24" evidence="2">
    <location>
        <begin position="201"/>
        <end position="409"/>
    </location>
</feature>
<feature type="signal peptide" evidence="1">
    <location>
        <begin position="1"/>
        <end position="20"/>
    </location>
</feature>
<proteinExistence type="predicted"/>
<keyword evidence="3" id="KW-0378">Hydrolase</keyword>
<dbReference type="Gene3D" id="3.90.230.10">
    <property type="entry name" value="Creatinase/methionine aminopeptidase superfamily"/>
    <property type="match status" value="1"/>
</dbReference>
<organism evidence="3 4">
    <name type="scientific">Cystobacter fuscus (strain ATCC 25194 / DSM 2262 / NBRC 100088 / M29)</name>
    <dbReference type="NCBI Taxonomy" id="1242864"/>
    <lineage>
        <taxon>Bacteria</taxon>
        <taxon>Pseudomonadati</taxon>
        <taxon>Myxococcota</taxon>
        <taxon>Myxococcia</taxon>
        <taxon>Myxococcales</taxon>
        <taxon>Cystobacterineae</taxon>
        <taxon>Archangiaceae</taxon>
        <taxon>Cystobacter</taxon>
    </lineage>
</organism>
<evidence type="ECO:0000313" key="4">
    <source>
        <dbReference type="Proteomes" id="UP000011682"/>
    </source>
</evidence>
<dbReference type="Proteomes" id="UP000011682">
    <property type="component" value="Unassembled WGS sequence"/>
</dbReference>
<dbReference type="PANTHER" id="PTHR46112">
    <property type="entry name" value="AMINOPEPTIDASE"/>
    <property type="match status" value="1"/>
</dbReference>
<keyword evidence="3" id="KW-0645">Protease</keyword>
<dbReference type="eggNOG" id="COG0006">
    <property type="taxonomic scope" value="Bacteria"/>
</dbReference>
<keyword evidence="3" id="KW-0031">Aminopeptidase</keyword>
<keyword evidence="1" id="KW-0732">Signal</keyword>
<evidence type="ECO:0000259" key="2">
    <source>
        <dbReference type="Pfam" id="PF00557"/>
    </source>
</evidence>
<dbReference type="CDD" id="cd01066">
    <property type="entry name" value="APP_MetAP"/>
    <property type="match status" value="1"/>
</dbReference>
<accession>S9P5P3</accession>
<dbReference type="SUPFAM" id="SSF55920">
    <property type="entry name" value="Creatinase/aminopeptidase"/>
    <property type="match status" value="1"/>
</dbReference>
<feature type="chain" id="PRO_5004567381" evidence="1">
    <location>
        <begin position="21"/>
        <end position="453"/>
    </location>
</feature>
<sequence length="453" mass="51181">MKRWPAPCLLLALNVACATARPVSVEPETPRLLSWSEQLAVREAWLVRRHESLLPMMRHHGVGMWIIVNEEFHDDPLTPYVAPPRPYAGLRDVFVFIDAGEQGLRKVALPSYREENLTRFFEVPEEKRESKQVLGELYARYQPRTIALGIEGKRGVTHSLTRDGYAYLVEAMGPEAEARFTSAAPLIEEYLDTRIPEELEHYRTLVALTERVVKRAFSAEVVKPGVTRVGDVRRWLYDELGRRGVGTWFQPDLRVQRQGGANGTSRGFLAVSPEDVVIQRGDLLHVDFGISYLGLHSDWQKMAYVAREGEKDVPEGLKRVLANTNALQDALVKASRPGRSSAEVYEAVMAEMKEKGIQAQVYSHPLGNQGHGLGASIDFRSTLRKEEPKRLREGSYLAMELSTRAPVAEWDGQEVFAMAEDPVYLTPEGWRFFVPRQEAYYLIQGDEGRAVPP</sequence>
<dbReference type="InterPro" id="IPR050659">
    <property type="entry name" value="Peptidase_M24B"/>
</dbReference>
<name>S9P5P3_CYSF2</name>
<evidence type="ECO:0000256" key="1">
    <source>
        <dbReference type="SAM" id="SignalP"/>
    </source>
</evidence>
<dbReference type="AlphaFoldDB" id="S9P5P3"/>
<dbReference type="Pfam" id="PF00557">
    <property type="entry name" value="Peptidase_M24"/>
    <property type="match status" value="1"/>
</dbReference>
<keyword evidence="4" id="KW-1185">Reference proteome</keyword>
<dbReference type="InterPro" id="IPR000994">
    <property type="entry name" value="Pept_M24"/>
</dbReference>
<dbReference type="OrthoDB" id="9765815at2"/>
<gene>
    <name evidence="3" type="ORF">D187_002519</name>
</gene>
<reference evidence="3" key="1">
    <citation type="submission" date="2013-05" db="EMBL/GenBank/DDBJ databases">
        <title>Genome assembly of Cystobacter fuscus DSM 2262.</title>
        <authorList>
            <person name="Sharma G."/>
            <person name="Khatri I."/>
            <person name="Kaur C."/>
            <person name="Mayilraj S."/>
            <person name="Subramanian S."/>
        </authorList>
    </citation>
    <scope>NUCLEOTIDE SEQUENCE [LARGE SCALE GENOMIC DNA]</scope>
    <source>
        <strain evidence="3">DSM 2262</strain>
    </source>
</reference>
<comment type="caution">
    <text evidence="3">The sequence shown here is derived from an EMBL/GenBank/DDBJ whole genome shotgun (WGS) entry which is preliminary data.</text>
</comment>
<dbReference type="GO" id="GO:0004177">
    <property type="term" value="F:aminopeptidase activity"/>
    <property type="evidence" value="ECO:0007669"/>
    <property type="project" value="UniProtKB-KW"/>
</dbReference>
<dbReference type="RefSeq" id="WP_002629325.1">
    <property type="nucleotide sequence ID" value="NZ_ANAH02000015.1"/>
</dbReference>
<dbReference type="InterPro" id="IPR036005">
    <property type="entry name" value="Creatinase/aminopeptidase-like"/>
</dbReference>
<evidence type="ECO:0000313" key="3">
    <source>
        <dbReference type="EMBL" id="EPX59775.1"/>
    </source>
</evidence>
<protein>
    <submittedName>
        <fullName evidence="3">Xaa-Pro aminopeptidase family enzyme</fullName>
    </submittedName>
</protein>